<organism evidence="1 2">
    <name type="scientific">Pseudomonas fragi</name>
    <dbReference type="NCBI Taxonomy" id="296"/>
    <lineage>
        <taxon>Bacteria</taxon>
        <taxon>Pseudomonadati</taxon>
        <taxon>Pseudomonadota</taxon>
        <taxon>Gammaproteobacteria</taxon>
        <taxon>Pseudomonadales</taxon>
        <taxon>Pseudomonadaceae</taxon>
        <taxon>Pseudomonas</taxon>
    </lineage>
</organism>
<protein>
    <submittedName>
        <fullName evidence="1">Type II toxin-antitoxin system RelE/ParE family toxin</fullName>
    </submittedName>
</protein>
<keyword evidence="2" id="KW-1185">Reference proteome</keyword>
<reference evidence="1 2" key="1">
    <citation type="submission" date="2023-01" db="EMBL/GenBank/DDBJ databases">
        <title>Effects of deletion of Siderophore biosynthase gene in Pseudomonas fragi on quorum sensing and spoliage ability.</title>
        <authorList>
            <person name="Cui F."/>
            <person name="Wang D."/>
            <person name="Liu J."/>
            <person name="Wang Q."/>
            <person name="Li T."/>
            <person name="Li J."/>
        </authorList>
    </citation>
    <scope>NUCLEOTIDE SEQUENCE [LARGE SCALE GENOMIC DNA]</scope>
    <source>
        <strain evidence="1 2">MS-10</strain>
    </source>
</reference>
<gene>
    <name evidence="1" type="ORF">PI499_20220</name>
</gene>
<proteinExistence type="predicted"/>
<accession>A0ABT4WVX7</accession>
<dbReference type="RefSeq" id="WP_271351091.1">
    <property type="nucleotide sequence ID" value="NZ_JAQJVI010000039.1"/>
</dbReference>
<dbReference type="Proteomes" id="UP001212337">
    <property type="component" value="Unassembled WGS sequence"/>
</dbReference>
<evidence type="ECO:0000313" key="1">
    <source>
        <dbReference type="EMBL" id="MDA7024193.1"/>
    </source>
</evidence>
<dbReference type="EMBL" id="JAQJVI010000039">
    <property type="protein sequence ID" value="MDA7024193.1"/>
    <property type="molecule type" value="Genomic_DNA"/>
</dbReference>
<comment type="caution">
    <text evidence="1">The sequence shown here is derived from an EMBL/GenBank/DDBJ whole genome shotgun (WGS) entry which is preliminary data.</text>
</comment>
<name>A0ABT4WVX7_PSEFR</name>
<dbReference type="Pfam" id="PF05973">
    <property type="entry name" value="Gp49"/>
    <property type="match status" value="1"/>
</dbReference>
<sequence length="121" mass="13908">MTWNVEYTDEFGLWWETLSEKEQVSVAASVKLLELLGPALRFPHCSDIKGARYGNLRKLRVQHGGRPYRVLYAFDPRCCALLLTGGDKTGHDRWYEENVPLAEILYEVHLQTLIEEGQENG</sequence>
<evidence type="ECO:0000313" key="2">
    <source>
        <dbReference type="Proteomes" id="UP001212337"/>
    </source>
</evidence>
<dbReference type="InterPro" id="IPR009241">
    <property type="entry name" value="HigB-like"/>
</dbReference>